<accession>A0ABT0LK34</accession>
<evidence type="ECO:0000313" key="3">
    <source>
        <dbReference type="Proteomes" id="UP001203423"/>
    </source>
</evidence>
<feature type="domain" description="Transposase IS204/IS1001/IS1096/IS1165 DDE" evidence="1">
    <location>
        <begin position="6"/>
        <end position="58"/>
    </location>
</feature>
<evidence type="ECO:0000313" key="2">
    <source>
        <dbReference type="EMBL" id="MCL1127735.1"/>
    </source>
</evidence>
<reference evidence="2 3" key="1">
    <citation type="submission" date="2022-01" db="EMBL/GenBank/DDBJ databases">
        <title>Whole genome-based taxonomy of the Shewanellaceae.</title>
        <authorList>
            <person name="Martin-Rodriguez A.J."/>
        </authorList>
    </citation>
    <scope>NUCLEOTIDE SEQUENCE [LARGE SCALE GENOMIC DNA]</scope>
    <source>
        <strain evidence="2 3">DSM 17177</strain>
    </source>
</reference>
<sequence length="59" mass="7058">MTRLKFELPADEYAKLKDMMWILRKQYECLTKTDKGKLTLLYQDSLSLKEAHKHTLKLT</sequence>
<organism evidence="2 3">
    <name type="scientific">Shewanella surugensis</name>
    <dbReference type="NCBI Taxonomy" id="212020"/>
    <lineage>
        <taxon>Bacteria</taxon>
        <taxon>Pseudomonadati</taxon>
        <taxon>Pseudomonadota</taxon>
        <taxon>Gammaproteobacteria</taxon>
        <taxon>Alteromonadales</taxon>
        <taxon>Shewanellaceae</taxon>
        <taxon>Shewanella</taxon>
    </lineage>
</organism>
<dbReference type="RefSeq" id="WP_248943169.1">
    <property type="nucleotide sequence ID" value="NZ_JAKIKS010000202.1"/>
</dbReference>
<name>A0ABT0LK34_9GAMM</name>
<gene>
    <name evidence="2" type="ORF">L2764_25495</name>
</gene>
<dbReference type="EMBL" id="JAKIKS010000202">
    <property type="protein sequence ID" value="MCL1127735.1"/>
    <property type="molecule type" value="Genomic_DNA"/>
</dbReference>
<dbReference type="InterPro" id="IPR002560">
    <property type="entry name" value="Transposase_DDE"/>
</dbReference>
<keyword evidence="3" id="KW-1185">Reference proteome</keyword>
<proteinExistence type="predicted"/>
<dbReference type="Proteomes" id="UP001203423">
    <property type="component" value="Unassembled WGS sequence"/>
</dbReference>
<evidence type="ECO:0000259" key="1">
    <source>
        <dbReference type="Pfam" id="PF01610"/>
    </source>
</evidence>
<comment type="caution">
    <text evidence="2">The sequence shown here is derived from an EMBL/GenBank/DDBJ whole genome shotgun (WGS) entry which is preliminary data.</text>
</comment>
<protein>
    <submittedName>
        <fullName evidence="2">Transposase</fullName>
    </submittedName>
</protein>
<dbReference type="Pfam" id="PF01610">
    <property type="entry name" value="DDE_Tnp_ISL3"/>
    <property type="match status" value="1"/>
</dbReference>